<evidence type="ECO:0000256" key="5">
    <source>
        <dbReference type="ARBA" id="ARBA00022694"/>
    </source>
</evidence>
<accession>A0A0F9VLI1</accession>
<protein>
    <recommendedName>
        <fullName evidence="3">tRNA threonylcarbamoyladenosine biosynthesis protein TsaE</fullName>
    </recommendedName>
    <alternativeName>
        <fullName evidence="10">t(6)A37 threonylcarbamoyladenosine biosynthesis protein TsaE</fullName>
    </alternativeName>
</protein>
<dbReference type="InterPro" id="IPR027417">
    <property type="entry name" value="P-loop_NTPase"/>
</dbReference>
<organism evidence="11">
    <name type="scientific">marine sediment metagenome</name>
    <dbReference type="NCBI Taxonomy" id="412755"/>
    <lineage>
        <taxon>unclassified sequences</taxon>
        <taxon>metagenomes</taxon>
        <taxon>ecological metagenomes</taxon>
    </lineage>
</organism>
<dbReference type="PANTHER" id="PTHR33540">
    <property type="entry name" value="TRNA THREONYLCARBAMOYLADENOSINE BIOSYNTHESIS PROTEIN TSAE"/>
    <property type="match status" value="1"/>
</dbReference>
<gene>
    <name evidence="11" type="ORF">LCGC14_0125120</name>
</gene>
<comment type="similarity">
    <text evidence="2">Belongs to the TsaE family.</text>
</comment>
<evidence type="ECO:0000256" key="1">
    <source>
        <dbReference type="ARBA" id="ARBA00004496"/>
    </source>
</evidence>
<dbReference type="GO" id="GO:0002949">
    <property type="term" value="P:tRNA threonylcarbamoyladenosine modification"/>
    <property type="evidence" value="ECO:0007669"/>
    <property type="project" value="InterPro"/>
</dbReference>
<proteinExistence type="inferred from homology"/>
<comment type="subcellular location">
    <subcellularLocation>
        <location evidence="1">Cytoplasm</location>
    </subcellularLocation>
</comment>
<dbReference type="Gene3D" id="3.40.50.300">
    <property type="entry name" value="P-loop containing nucleotide triphosphate hydrolases"/>
    <property type="match status" value="1"/>
</dbReference>
<name>A0A0F9VLI1_9ZZZZ</name>
<evidence type="ECO:0000256" key="4">
    <source>
        <dbReference type="ARBA" id="ARBA00022490"/>
    </source>
</evidence>
<evidence type="ECO:0000256" key="10">
    <source>
        <dbReference type="ARBA" id="ARBA00032441"/>
    </source>
</evidence>
<evidence type="ECO:0000256" key="8">
    <source>
        <dbReference type="ARBA" id="ARBA00022840"/>
    </source>
</evidence>
<sequence length="147" mass="15884">MTGDRPPTEVFGTASVAQTVDLARGLAERFDVGDCIALVGELGAGKTVFVRGLAAGLGLADERLVSSPTFVLVQEYPGRMPIFHVDLYRTTAGDADLAELALDEMLSEGVVLIEWADKASALPRPYWRIAIEAVGVRSRRIELERIV</sequence>
<dbReference type="PANTHER" id="PTHR33540:SF2">
    <property type="entry name" value="TRNA THREONYLCARBAMOYLADENOSINE BIOSYNTHESIS PROTEIN TSAE"/>
    <property type="match status" value="1"/>
</dbReference>
<dbReference type="NCBIfam" id="TIGR00150">
    <property type="entry name" value="T6A_YjeE"/>
    <property type="match status" value="1"/>
</dbReference>
<dbReference type="Pfam" id="PF02367">
    <property type="entry name" value="TsaE"/>
    <property type="match status" value="1"/>
</dbReference>
<dbReference type="GO" id="GO:0046872">
    <property type="term" value="F:metal ion binding"/>
    <property type="evidence" value="ECO:0007669"/>
    <property type="project" value="UniProtKB-KW"/>
</dbReference>
<evidence type="ECO:0000256" key="9">
    <source>
        <dbReference type="ARBA" id="ARBA00022842"/>
    </source>
</evidence>
<evidence type="ECO:0000256" key="3">
    <source>
        <dbReference type="ARBA" id="ARBA00019010"/>
    </source>
</evidence>
<evidence type="ECO:0000256" key="2">
    <source>
        <dbReference type="ARBA" id="ARBA00007599"/>
    </source>
</evidence>
<keyword evidence="6" id="KW-0479">Metal-binding</keyword>
<evidence type="ECO:0000313" key="11">
    <source>
        <dbReference type="EMBL" id="KKO00738.1"/>
    </source>
</evidence>
<dbReference type="GO" id="GO:0005737">
    <property type="term" value="C:cytoplasm"/>
    <property type="evidence" value="ECO:0007669"/>
    <property type="project" value="UniProtKB-SubCell"/>
</dbReference>
<dbReference type="SUPFAM" id="SSF52540">
    <property type="entry name" value="P-loop containing nucleoside triphosphate hydrolases"/>
    <property type="match status" value="1"/>
</dbReference>
<keyword evidence="4" id="KW-0963">Cytoplasm</keyword>
<dbReference type="InterPro" id="IPR003442">
    <property type="entry name" value="T6A_TsaE"/>
</dbReference>
<keyword evidence="9" id="KW-0460">Magnesium</keyword>
<comment type="caution">
    <text evidence="11">The sequence shown here is derived from an EMBL/GenBank/DDBJ whole genome shotgun (WGS) entry which is preliminary data.</text>
</comment>
<dbReference type="AlphaFoldDB" id="A0A0F9VLI1"/>
<keyword evidence="5" id="KW-0819">tRNA processing</keyword>
<keyword evidence="7" id="KW-0547">Nucleotide-binding</keyword>
<dbReference type="EMBL" id="LAZR01000039">
    <property type="protein sequence ID" value="KKO00738.1"/>
    <property type="molecule type" value="Genomic_DNA"/>
</dbReference>
<dbReference type="GO" id="GO:0005524">
    <property type="term" value="F:ATP binding"/>
    <property type="evidence" value="ECO:0007669"/>
    <property type="project" value="UniProtKB-KW"/>
</dbReference>
<reference evidence="11" key="1">
    <citation type="journal article" date="2015" name="Nature">
        <title>Complex archaea that bridge the gap between prokaryotes and eukaryotes.</title>
        <authorList>
            <person name="Spang A."/>
            <person name="Saw J.H."/>
            <person name="Jorgensen S.L."/>
            <person name="Zaremba-Niedzwiedzka K."/>
            <person name="Martijn J."/>
            <person name="Lind A.E."/>
            <person name="van Eijk R."/>
            <person name="Schleper C."/>
            <person name="Guy L."/>
            <person name="Ettema T.J."/>
        </authorList>
    </citation>
    <scope>NUCLEOTIDE SEQUENCE</scope>
</reference>
<keyword evidence="8" id="KW-0067">ATP-binding</keyword>
<evidence type="ECO:0000256" key="6">
    <source>
        <dbReference type="ARBA" id="ARBA00022723"/>
    </source>
</evidence>
<evidence type="ECO:0000256" key="7">
    <source>
        <dbReference type="ARBA" id="ARBA00022741"/>
    </source>
</evidence>